<gene>
    <name evidence="2" type="ORF">BP5796_12968</name>
</gene>
<comment type="caution">
    <text evidence="2">The sequence shown here is derived from an EMBL/GenBank/DDBJ whole genome shotgun (WGS) entry which is preliminary data.</text>
</comment>
<reference evidence="2 3" key="1">
    <citation type="journal article" date="2018" name="IMA Fungus">
        <title>IMA Genome-F 9: Draft genome sequence of Annulohypoxylon stygium, Aspergillus mulundensis, Berkeleyomyces basicola (syn. Thielaviopsis basicola), Ceratocystis smalleyi, two Cercospora beticola strains, Coleophoma cylindrospora, Fusarium fracticaudum, Phialophora cf. hyalina, and Morchella septimelata.</title>
        <authorList>
            <person name="Wingfield B.D."/>
            <person name="Bills G.F."/>
            <person name="Dong Y."/>
            <person name="Huang W."/>
            <person name="Nel W.J."/>
            <person name="Swalarsk-Parry B.S."/>
            <person name="Vaghefi N."/>
            <person name="Wilken P.M."/>
            <person name="An Z."/>
            <person name="de Beer Z.W."/>
            <person name="De Vos L."/>
            <person name="Chen L."/>
            <person name="Duong T.A."/>
            <person name="Gao Y."/>
            <person name="Hammerbacher A."/>
            <person name="Kikkert J.R."/>
            <person name="Li Y."/>
            <person name="Li H."/>
            <person name="Li K."/>
            <person name="Li Q."/>
            <person name="Liu X."/>
            <person name="Ma X."/>
            <person name="Naidoo K."/>
            <person name="Pethybridge S.J."/>
            <person name="Sun J."/>
            <person name="Steenkamp E.T."/>
            <person name="van der Nest M.A."/>
            <person name="van Wyk S."/>
            <person name="Wingfield M.J."/>
            <person name="Xiong C."/>
            <person name="Yue Q."/>
            <person name="Zhang X."/>
        </authorList>
    </citation>
    <scope>NUCLEOTIDE SEQUENCE [LARGE SCALE GENOMIC DNA]</scope>
    <source>
        <strain evidence="2 3">BP5796</strain>
    </source>
</reference>
<dbReference type="AlphaFoldDB" id="A0A3D8Q4Z9"/>
<dbReference type="PANTHER" id="PTHR24148:SF64">
    <property type="entry name" value="HETEROKARYON INCOMPATIBILITY DOMAIN-CONTAINING PROTEIN"/>
    <property type="match status" value="1"/>
</dbReference>
<accession>A0A3D8Q4Z9</accession>
<dbReference type="PANTHER" id="PTHR24148">
    <property type="entry name" value="ANKYRIN REPEAT DOMAIN-CONTAINING PROTEIN 39 HOMOLOG-RELATED"/>
    <property type="match status" value="1"/>
</dbReference>
<dbReference type="EMBL" id="PDLN01000024">
    <property type="protein sequence ID" value="RDW56901.1"/>
    <property type="molecule type" value="Genomic_DNA"/>
</dbReference>
<dbReference type="InterPro" id="IPR052895">
    <property type="entry name" value="HetReg/Transcr_Mod"/>
</dbReference>
<sequence length="568" mass="64859">MSEIEFDDACSWPRRLLHVPTMISWPWAPGNRYGSYSRPKYNAVSYTWGRWEVTDPEKILNVEYLPVKGVDWTIPRIDPEARFKVAEFQAMVEDTMTSHPSASEQERIDFLWLDIACIDQTNTDENAREVGRQAKIFQGATSTYIWLSHTKAFIRSWAPQFHVQFGMMCKENFYVEVDLHNWITTTISLIEKLFDDPWFSSLWTLQEAFLCPNACLIFRDAGKNDFDYCSLKHICQSLLAVRDAVRYNDKIRAIDLQHGLSNLINKTGLLDAVNGNPMSLLMASRNRTAKYEEDHIYGIMQVFGFQLGKSAPDAIRGHKYSLEELTDQLGKAILLQNPILSQLHIHTSAAKYGRAWRFSDSSVIPEDSQPFFQIMHNGGLTHHAKLSTIRRPDGILWGRFSGPVALFKTFATMLTKDWPGSWVLGNARLMLDKVHSADVYVETNGSLAKVIWLKKHLPETIIILLALTHPTHLDEGKKVNLGSKQWAMGLLVSPGNDSNSKAHEPQFWRRVGFFIWSVESQRLAAEIAWEPIKALAKEVQEDPAPVFKELPYLRGDDPIWQSMDGIFG</sequence>
<protein>
    <recommendedName>
        <fullName evidence="1">Heterokaryon incompatibility domain-containing protein</fullName>
    </recommendedName>
</protein>
<name>A0A3D8Q4Z9_9HELO</name>
<feature type="domain" description="Heterokaryon incompatibility" evidence="1">
    <location>
        <begin position="41"/>
        <end position="207"/>
    </location>
</feature>
<keyword evidence="3" id="KW-1185">Reference proteome</keyword>
<proteinExistence type="predicted"/>
<evidence type="ECO:0000313" key="2">
    <source>
        <dbReference type="EMBL" id="RDW56901.1"/>
    </source>
</evidence>
<evidence type="ECO:0000313" key="3">
    <source>
        <dbReference type="Proteomes" id="UP000256328"/>
    </source>
</evidence>
<dbReference type="Pfam" id="PF06985">
    <property type="entry name" value="HET"/>
    <property type="match status" value="1"/>
</dbReference>
<evidence type="ECO:0000259" key="1">
    <source>
        <dbReference type="Pfam" id="PF06985"/>
    </source>
</evidence>
<dbReference type="OrthoDB" id="2157530at2759"/>
<dbReference type="InterPro" id="IPR010730">
    <property type="entry name" value="HET"/>
</dbReference>
<organism evidence="2 3">
    <name type="scientific">Coleophoma crateriformis</name>
    <dbReference type="NCBI Taxonomy" id="565419"/>
    <lineage>
        <taxon>Eukaryota</taxon>
        <taxon>Fungi</taxon>
        <taxon>Dikarya</taxon>
        <taxon>Ascomycota</taxon>
        <taxon>Pezizomycotina</taxon>
        <taxon>Leotiomycetes</taxon>
        <taxon>Helotiales</taxon>
        <taxon>Dermateaceae</taxon>
        <taxon>Coleophoma</taxon>
    </lineage>
</organism>
<dbReference type="Proteomes" id="UP000256328">
    <property type="component" value="Unassembled WGS sequence"/>
</dbReference>